<gene>
    <name evidence="2" type="ORF">ACFFGX_05130</name>
</gene>
<keyword evidence="3" id="KW-1185">Reference proteome</keyword>
<keyword evidence="1" id="KW-0472">Membrane</keyword>
<feature type="transmembrane region" description="Helical" evidence="1">
    <location>
        <begin position="311"/>
        <end position="329"/>
    </location>
</feature>
<dbReference type="InterPro" id="IPR010090">
    <property type="entry name" value="Phage_tape_meas"/>
</dbReference>
<keyword evidence="1" id="KW-0812">Transmembrane</keyword>
<organism evidence="2 3">
    <name type="scientific">Azorhizophilus paspali</name>
    <name type="common">Azotobacter paspali</name>
    <dbReference type="NCBI Taxonomy" id="69963"/>
    <lineage>
        <taxon>Bacteria</taxon>
        <taxon>Pseudomonadati</taxon>
        <taxon>Pseudomonadota</taxon>
        <taxon>Gammaproteobacteria</taxon>
        <taxon>Pseudomonadales</taxon>
        <taxon>Pseudomonadaceae</taxon>
        <taxon>Azorhizophilus</taxon>
    </lineage>
</organism>
<dbReference type="NCBIfam" id="TIGR01760">
    <property type="entry name" value="tape_meas_TP901"/>
    <property type="match status" value="1"/>
</dbReference>
<name>A0ABV6SIQ9_AZOPA</name>
<comment type="caution">
    <text evidence="2">The sequence shown here is derived from an EMBL/GenBank/DDBJ whole genome shotgun (WGS) entry which is preliminary data.</text>
</comment>
<protein>
    <submittedName>
        <fullName evidence="2">Phage tail tape measure protein</fullName>
    </submittedName>
</protein>
<keyword evidence="1" id="KW-1133">Transmembrane helix</keyword>
<accession>A0ABV6SIQ9</accession>
<reference evidence="2 3" key="1">
    <citation type="submission" date="2024-09" db="EMBL/GenBank/DDBJ databases">
        <authorList>
            <person name="Sun Q."/>
            <person name="Mori K."/>
        </authorList>
    </citation>
    <scope>NUCLEOTIDE SEQUENCE [LARGE SCALE GENOMIC DNA]</scope>
    <source>
        <strain evidence="2 3">NCAIM B.01794</strain>
    </source>
</reference>
<evidence type="ECO:0000313" key="2">
    <source>
        <dbReference type="EMBL" id="MFC0709001.1"/>
    </source>
</evidence>
<evidence type="ECO:0000256" key="1">
    <source>
        <dbReference type="SAM" id="Phobius"/>
    </source>
</evidence>
<proteinExistence type="predicted"/>
<evidence type="ECO:0000313" key="3">
    <source>
        <dbReference type="Proteomes" id="UP001589891"/>
    </source>
</evidence>
<sequence>MSILDTFITLFTADTTGLEQGADRARREANRLIDRLRGVDRAATGASRTLVDMFREFDARSAIPAALGGITTALGLGGAAGAANDLADELAKIAATADLVGVSAQSVDGFSKVLGQFGLDAEGARDVLIDMAEAVGDALQDTEGSIAKAFAGMKVNLRDSQGQAVDTQEAFLRLADGLSKLSETEATFRAKEIGITDREALFALRLGREELERRWKAEAAVSRATKENIARSKEYSFAVGTLSRAFEGVTTGLTASVMPALTGLARALSPAITWLADNLDIVKGFFIGVAGVITAVYLPAMLSAVAASAPLILTIAAVAALGAAFALAYEDITAFMEGGDSMIGRLLERFPALGAAASELANWLRASWEGLKQFGADALAAIMPLAQSIGDLLASVGGLAWDFLALLVDVGRQIWSVIDDAVLGAFRTLATGARQILGGLIEFLAAAFGQIASILRSVGGAVGTVAGLLGFGGESSPSGEPHAVAMGQAQMAAAAANPLTATTSQSISNTATSNRRESSVTVGEINVQTQATDAQGIAGAVADPLRDQLRSLDEEFASGVDR</sequence>
<dbReference type="EMBL" id="JBHLSS010000034">
    <property type="protein sequence ID" value="MFC0709001.1"/>
    <property type="molecule type" value="Genomic_DNA"/>
</dbReference>
<dbReference type="Proteomes" id="UP001589891">
    <property type="component" value="Unassembled WGS sequence"/>
</dbReference>
<feature type="transmembrane region" description="Helical" evidence="1">
    <location>
        <begin position="285"/>
        <end position="305"/>
    </location>
</feature>
<dbReference type="RefSeq" id="WP_376943492.1">
    <property type="nucleotide sequence ID" value="NZ_CP171449.1"/>
</dbReference>